<dbReference type="InterPro" id="IPR028976">
    <property type="entry name" value="CheC-like_sf"/>
</dbReference>
<dbReference type="InterPro" id="IPR050992">
    <property type="entry name" value="CheZ_family_phosphatases"/>
</dbReference>
<dbReference type="GO" id="GO:0016787">
    <property type="term" value="F:hydrolase activity"/>
    <property type="evidence" value="ECO:0007669"/>
    <property type="project" value="UniProtKB-KW"/>
</dbReference>
<dbReference type="EMBL" id="JACHHB010000001">
    <property type="protein sequence ID" value="MBB5172054.1"/>
    <property type="molecule type" value="Genomic_DNA"/>
</dbReference>
<comment type="caution">
    <text evidence="4">The sequence shown here is derived from an EMBL/GenBank/DDBJ whole genome shotgun (WGS) entry which is preliminary data.</text>
</comment>
<evidence type="ECO:0000313" key="5">
    <source>
        <dbReference type="Proteomes" id="UP000551878"/>
    </source>
</evidence>
<evidence type="ECO:0000259" key="3">
    <source>
        <dbReference type="Pfam" id="PF04509"/>
    </source>
</evidence>
<sequence>MDMFQRIDAQQLDLLKEVGNIGAGNAATALSTMLNKTIEMNVPSVNVVPFNQMTETVGGDEAVVVAIFLRIEGECPGNLFFMLPVGEATVLIQNLIGEEQVDFSNPPVSELAASAMQEVGNILAGSYLSSLSDFTKIPLQPSVPALAVDMTMAILSHGLIEISKVGDYAIVIETEIKEETAKNETKTTGHFFLLPDPESFAIIFNALGVDTDE</sequence>
<dbReference type="GO" id="GO:0006935">
    <property type="term" value="P:chemotaxis"/>
    <property type="evidence" value="ECO:0007669"/>
    <property type="project" value="UniProtKB-KW"/>
</dbReference>
<keyword evidence="2" id="KW-0378">Hydrolase</keyword>
<feature type="domain" description="CheC-like protein" evidence="3">
    <location>
        <begin position="112"/>
        <end position="146"/>
    </location>
</feature>
<dbReference type="AlphaFoldDB" id="A0A840QI72"/>
<organism evidence="4 5">
    <name type="scientific">Texcoconibacillus texcoconensis</name>
    <dbReference type="NCBI Taxonomy" id="1095777"/>
    <lineage>
        <taxon>Bacteria</taxon>
        <taxon>Bacillati</taxon>
        <taxon>Bacillota</taxon>
        <taxon>Bacilli</taxon>
        <taxon>Bacillales</taxon>
        <taxon>Bacillaceae</taxon>
        <taxon>Texcoconibacillus</taxon>
    </lineage>
</organism>
<keyword evidence="1" id="KW-0145">Chemotaxis</keyword>
<evidence type="ECO:0000256" key="2">
    <source>
        <dbReference type="ARBA" id="ARBA00022801"/>
    </source>
</evidence>
<reference evidence="4 5" key="1">
    <citation type="submission" date="2020-08" db="EMBL/GenBank/DDBJ databases">
        <title>Genomic Encyclopedia of Type Strains, Phase IV (KMG-IV): sequencing the most valuable type-strain genomes for metagenomic binning, comparative biology and taxonomic classification.</title>
        <authorList>
            <person name="Goeker M."/>
        </authorList>
    </citation>
    <scope>NUCLEOTIDE SEQUENCE [LARGE SCALE GENOMIC DNA]</scope>
    <source>
        <strain evidence="4 5">DSM 24696</strain>
    </source>
</reference>
<proteinExistence type="predicted"/>
<evidence type="ECO:0000256" key="1">
    <source>
        <dbReference type="ARBA" id="ARBA00022500"/>
    </source>
</evidence>
<dbReference type="RefSeq" id="WP_184662534.1">
    <property type="nucleotide sequence ID" value="NZ_JACHHB010000001.1"/>
</dbReference>
<dbReference type="Proteomes" id="UP000551878">
    <property type="component" value="Unassembled WGS sequence"/>
</dbReference>
<name>A0A840QI72_9BACI</name>
<dbReference type="CDD" id="cd17909">
    <property type="entry name" value="CheC_ClassI"/>
    <property type="match status" value="1"/>
</dbReference>
<gene>
    <name evidence="4" type="ORF">HNQ41_000194</name>
</gene>
<dbReference type="PANTHER" id="PTHR43693:SF1">
    <property type="entry name" value="PROTEIN PHOSPHATASE CHEZ"/>
    <property type="match status" value="1"/>
</dbReference>
<dbReference type="Gene3D" id="3.40.1550.10">
    <property type="entry name" value="CheC-like"/>
    <property type="match status" value="1"/>
</dbReference>
<accession>A0A840QI72</accession>
<protein>
    <submittedName>
        <fullName evidence="4">Chemotaxis protein CheC</fullName>
    </submittedName>
</protein>
<evidence type="ECO:0000313" key="4">
    <source>
        <dbReference type="EMBL" id="MBB5172054.1"/>
    </source>
</evidence>
<feature type="domain" description="CheC-like protein" evidence="3">
    <location>
        <begin position="11"/>
        <end position="46"/>
    </location>
</feature>
<dbReference type="Pfam" id="PF04509">
    <property type="entry name" value="CheC"/>
    <property type="match status" value="2"/>
</dbReference>
<dbReference type="PANTHER" id="PTHR43693">
    <property type="entry name" value="PROTEIN PHOSPHATASE CHEZ"/>
    <property type="match status" value="1"/>
</dbReference>
<keyword evidence="5" id="KW-1185">Reference proteome</keyword>
<dbReference type="SUPFAM" id="SSF103039">
    <property type="entry name" value="CheC-like"/>
    <property type="match status" value="1"/>
</dbReference>
<dbReference type="InterPro" id="IPR007597">
    <property type="entry name" value="CheC"/>
</dbReference>